<protein>
    <submittedName>
        <fullName evidence="1">Uncharacterized protein</fullName>
    </submittedName>
</protein>
<dbReference type="Proteomes" id="UP000014480">
    <property type="component" value="Unassembled WGS sequence"/>
</dbReference>
<proteinExistence type="predicted"/>
<sequence length="156" mass="17376">MVHGTISMVTASGSRPHLASPVVLLHPHTKFPLLALVSSPCRRSAGGAPQSEPAFRAILDASQLDFQRLPSGPERGRAVELRSVRPTPAYELRRRRGLSKEVVKLTYRNLSLRLAKLGISSEILGRCHQRLWRGDEHLHNPSLNDVPRQDADRCPR</sequence>
<keyword evidence="2" id="KW-1185">Reference proteome</keyword>
<dbReference type="EMBL" id="AMCV02000006">
    <property type="protein sequence ID" value="TDZ23155.1"/>
    <property type="molecule type" value="Genomic_DNA"/>
</dbReference>
<comment type="caution">
    <text evidence="1">The sequence shown here is derived from an EMBL/GenBank/DDBJ whole genome shotgun (WGS) entry which is preliminary data.</text>
</comment>
<reference evidence="2" key="1">
    <citation type="journal article" date="2013" name="New Phytol.">
        <title>Comparative genomic and transcriptomic analyses reveal the hemibiotrophic stage shift of Colletotrichum fungi.</title>
        <authorList>
            <person name="Gan P."/>
            <person name="Ikeda K."/>
            <person name="Irieda H."/>
            <person name="Narusaka M."/>
            <person name="O'Connell R.J."/>
            <person name="Narusaka Y."/>
            <person name="Takano Y."/>
            <person name="Kubo Y."/>
            <person name="Shirasu K."/>
        </authorList>
    </citation>
    <scope>NUCLEOTIDE SEQUENCE [LARGE SCALE GENOMIC DNA]</scope>
    <source>
        <strain evidence="2">104-T / ATCC 96160 / CBS 514.97 / LARS 414 / MAFF 240422</strain>
    </source>
</reference>
<gene>
    <name evidence="1" type="ORF">Cob_v003802</name>
</gene>
<reference evidence="2" key="2">
    <citation type="journal article" date="2019" name="Mol. Plant Microbe Interact.">
        <title>Genome sequence resources for four phytopathogenic fungi from the Colletotrichum orbiculare species complex.</title>
        <authorList>
            <person name="Gan P."/>
            <person name="Tsushima A."/>
            <person name="Narusaka M."/>
            <person name="Narusaka Y."/>
            <person name="Takano Y."/>
            <person name="Kubo Y."/>
            <person name="Shirasu K."/>
        </authorList>
    </citation>
    <scope>GENOME REANNOTATION</scope>
    <source>
        <strain evidence="2">104-T / ATCC 96160 / CBS 514.97 / LARS 414 / MAFF 240422</strain>
    </source>
</reference>
<evidence type="ECO:0000313" key="1">
    <source>
        <dbReference type="EMBL" id="TDZ23155.1"/>
    </source>
</evidence>
<name>A0A484FZR3_COLOR</name>
<evidence type="ECO:0000313" key="2">
    <source>
        <dbReference type="Proteomes" id="UP000014480"/>
    </source>
</evidence>
<dbReference type="AlphaFoldDB" id="A0A484FZR3"/>
<organism evidence="1 2">
    <name type="scientific">Colletotrichum orbiculare (strain 104-T / ATCC 96160 / CBS 514.97 / LARS 414 / MAFF 240422)</name>
    <name type="common">Cucumber anthracnose fungus</name>
    <name type="synonym">Colletotrichum lagenarium</name>
    <dbReference type="NCBI Taxonomy" id="1213857"/>
    <lineage>
        <taxon>Eukaryota</taxon>
        <taxon>Fungi</taxon>
        <taxon>Dikarya</taxon>
        <taxon>Ascomycota</taxon>
        <taxon>Pezizomycotina</taxon>
        <taxon>Sordariomycetes</taxon>
        <taxon>Hypocreomycetidae</taxon>
        <taxon>Glomerellales</taxon>
        <taxon>Glomerellaceae</taxon>
        <taxon>Colletotrichum</taxon>
        <taxon>Colletotrichum orbiculare species complex</taxon>
    </lineage>
</organism>
<accession>A0A484FZR3</accession>